<keyword evidence="1" id="KW-0812">Transmembrane</keyword>
<keyword evidence="1" id="KW-1133">Transmembrane helix</keyword>
<dbReference type="EMBL" id="AUSV01000037">
    <property type="protein sequence ID" value="ESP93308.1"/>
    <property type="molecule type" value="Genomic_DNA"/>
</dbReference>
<dbReference type="GeneID" id="29922701"/>
<evidence type="ECO:0000256" key="1">
    <source>
        <dbReference type="SAM" id="Phobius"/>
    </source>
</evidence>
<organism evidence="2 3">
    <name type="scientific">Pseudoalteromonas luteoviolacea (strain 2ta16)</name>
    <dbReference type="NCBI Taxonomy" id="1353533"/>
    <lineage>
        <taxon>Bacteria</taxon>
        <taxon>Pseudomonadati</taxon>
        <taxon>Pseudomonadota</taxon>
        <taxon>Gammaproteobacteria</taxon>
        <taxon>Alteromonadales</taxon>
        <taxon>Pseudoalteromonadaceae</taxon>
        <taxon>Pseudoalteromonas</taxon>
    </lineage>
</organism>
<comment type="caution">
    <text evidence="2">The sequence shown here is derived from an EMBL/GenBank/DDBJ whole genome shotgun (WGS) entry which is preliminary data.</text>
</comment>
<dbReference type="PATRIC" id="fig|1353533.3.peg.2503"/>
<dbReference type="AlphaFoldDB" id="V4HU70"/>
<name>V4HU70_PSEL2</name>
<sequence length="120" mass="12629">MKKVATAIGISMLSPLIVGSLLGVYFYITTGQGQLFVQLLTTAISNAHIVGLAMALCVLPVYLFLYKRNKLTYSALTTAAMLGGTALTLLLSVSGGPILIANAVMCALASALFLYSLRKQ</sequence>
<evidence type="ECO:0000313" key="3">
    <source>
        <dbReference type="Proteomes" id="UP000017820"/>
    </source>
</evidence>
<proteinExistence type="predicted"/>
<gene>
    <name evidence="2" type="ORF">PL2TA16_03530</name>
</gene>
<dbReference type="RefSeq" id="WP_023399407.1">
    <property type="nucleotide sequence ID" value="NZ_AUSV01000037.1"/>
</dbReference>
<keyword evidence="1" id="KW-0472">Membrane</keyword>
<feature type="transmembrane region" description="Helical" evidence="1">
    <location>
        <begin position="48"/>
        <end position="66"/>
    </location>
</feature>
<protein>
    <submittedName>
        <fullName evidence="2">Uncharacterized protein</fullName>
    </submittedName>
</protein>
<feature type="transmembrane region" description="Helical" evidence="1">
    <location>
        <begin position="73"/>
        <end position="92"/>
    </location>
</feature>
<feature type="transmembrane region" description="Helical" evidence="1">
    <location>
        <begin position="98"/>
        <end position="117"/>
    </location>
</feature>
<feature type="transmembrane region" description="Helical" evidence="1">
    <location>
        <begin position="7"/>
        <end position="28"/>
    </location>
</feature>
<evidence type="ECO:0000313" key="2">
    <source>
        <dbReference type="EMBL" id="ESP93308.1"/>
    </source>
</evidence>
<dbReference type="Proteomes" id="UP000017820">
    <property type="component" value="Unassembled WGS sequence"/>
</dbReference>
<reference evidence="2 3" key="1">
    <citation type="submission" date="2013-07" db="EMBL/GenBank/DDBJ databases">
        <title>Draft genome sequence of Pseudoalteromonas luteoviolacea 2ta16.</title>
        <authorList>
            <person name="Allen E.E."/>
            <person name="Azam F."/>
            <person name="Podell S."/>
        </authorList>
    </citation>
    <scope>NUCLEOTIDE SEQUENCE [LARGE SCALE GENOMIC DNA]</scope>
    <source>
        <strain evidence="2 3">2ta16</strain>
    </source>
</reference>
<accession>V4HU70</accession>